<evidence type="ECO:0000313" key="3">
    <source>
        <dbReference type="Proteomes" id="UP001470230"/>
    </source>
</evidence>
<reference evidence="2 3" key="1">
    <citation type="submission" date="2024-04" db="EMBL/GenBank/DDBJ databases">
        <title>Tritrichomonas musculus Genome.</title>
        <authorList>
            <person name="Alves-Ferreira E."/>
            <person name="Grigg M."/>
            <person name="Lorenzi H."/>
            <person name="Galac M."/>
        </authorList>
    </citation>
    <scope>NUCLEOTIDE SEQUENCE [LARGE SCALE GENOMIC DNA]</scope>
    <source>
        <strain evidence="2 3">EAF2021</strain>
    </source>
</reference>
<proteinExistence type="predicted"/>
<comment type="caution">
    <text evidence="2">The sequence shown here is derived from an EMBL/GenBank/DDBJ whole genome shotgun (WGS) entry which is preliminary data.</text>
</comment>
<accession>A0ABR2GTX9</accession>
<dbReference type="EMBL" id="JAPFFF010000060">
    <property type="protein sequence ID" value="KAK8837326.1"/>
    <property type="molecule type" value="Genomic_DNA"/>
</dbReference>
<dbReference type="Proteomes" id="UP001470230">
    <property type="component" value="Unassembled WGS sequence"/>
</dbReference>
<feature type="compositionally biased region" description="Basic and acidic residues" evidence="1">
    <location>
        <begin position="412"/>
        <end position="433"/>
    </location>
</feature>
<feature type="region of interest" description="Disordered" evidence="1">
    <location>
        <begin position="332"/>
        <end position="382"/>
    </location>
</feature>
<feature type="compositionally biased region" description="Basic and acidic residues" evidence="1">
    <location>
        <begin position="208"/>
        <end position="228"/>
    </location>
</feature>
<feature type="region of interest" description="Disordered" evidence="1">
    <location>
        <begin position="194"/>
        <end position="228"/>
    </location>
</feature>
<name>A0ABR2GTX9_9EUKA</name>
<keyword evidence="3" id="KW-1185">Reference proteome</keyword>
<feature type="region of interest" description="Disordered" evidence="1">
    <location>
        <begin position="406"/>
        <end position="448"/>
    </location>
</feature>
<feature type="compositionally biased region" description="Polar residues" evidence="1">
    <location>
        <begin position="436"/>
        <end position="448"/>
    </location>
</feature>
<evidence type="ECO:0000313" key="2">
    <source>
        <dbReference type="EMBL" id="KAK8837326.1"/>
    </source>
</evidence>
<gene>
    <name evidence="2" type="ORF">M9Y10_036759</name>
</gene>
<sequence>MFSLFTKKTTYPEFQNLTESNTNFIQVESEISTIVQSLYDPSNNMIFSIGNLSNLISLLQKISDSLNVFSQTASAINQDLIYLQKLNEQYSKKKSFFDQKKSDEYQKEIVSRITAVINMISEERKKESAEIIQKIDGVKQESFNISFPRPEIPIDIQKLQKIVAKNEQNMSEEVSFENEDDDLVIITESDLISNSFSFPSEDENEEMEPQKIEDSIDEQQRKEQELIEQQRKEQELVEQQRKEQELVEQQRKEQELLEQQRKEQELIEQQRKEQELVEQQRKEQELVEQQRKEQELLEQQRKEQELIEKQKREQELRKQQKREQYLKWQQKKEQQLKEQQRKEQTPRKPQKREQAPKDQQKREQKPKEQQRKCQELKEEQKRRQELFERQNKILFNQDLLIQQRLFGQAPKENQKKDLKEKNLNAQKERDQKRKPNNSNGEKQIAMNQQKAIGSKQIIINNSCKDTFFNLQNEQKRSSKTKNQK</sequence>
<evidence type="ECO:0000256" key="1">
    <source>
        <dbReference type="SAM" id="MobiDB-lite"/>
    </source>
</evidence>
<organism evidence="2 3">
    <name type="scientific">Tritrichomonas musculus</name>
    <dbReference type="NCBI Taxonomy" id="1915356"/>
    <lineage>
        <taxon>Eukaryota</taxon>
        <taxon>Metamonada</taxon>
        <taxon>Parabasalia</taxon>
        <taxon>Tritrichomonadida</taxon>
        <taxon>Tritrichomonadidae</taxon>
        <taxon>Tritrichomonas</taxon>
    </lineage>
</organism>
<protein>
    <submittedName>
        <fullName evidence="2">Uncharacterized protein</fullName>
    </submittedName>
</protein>